<comment type="caution">
    <text evidence="1">The sequence shown here is derived from an EMBL/GenBank/DDBJ whole genome shotgun (WGS) entry which is preliminary data.</text>
</comment>
<dbReference type="AlphaFoldDB" id="A0A0J7Y6F7"/>
<dbReference type="InterPro" id="IPR014543">
    <property type="entry name" value="UCP028291"/>
</dbReference>
<evidence type="ECO:0000313" key="1">
    <source>
        <dbReference type="EMBL" id="KMS59237.1"/>
    </source>
</evidence>
<dbReference type="RefSeq" id="WP_059150027.1">
    <property type="nucleotide sequence ID" value="NZ_KQ130452.1"/>
</dbReference>
<sequence>MNTIAANVKTASGGKYVKQLCNHWSHKLETQMEGDTGTVTFPTAVATMTADDSGIAIAITGESREDVEKLTGVVANHIDRFAFREAPLTYEWSWREG</sequence>
<dbReference type="PATRIC" id="fig|1114963.3.peg.592"/>
<evidence type="ECO:0000313" key="2">
    <source>
        <dbReference type="Proteomes" id="UP000052268"/>
    </source>
</evidence>
<dbReference type="Gene3D" id="3.30.310.50">
    <property type="entry name" value="Alpha-D-phosphohexomutase, C-terminal domain"/>
    <property type="match status" value="1"/>
</dbReference>
<protein>
    <recommendedName>
        <fullName evidence="3">DUF2218 domain-containing protein</fullName>
    </recommendedName>
</protein>
<gene>
    <name evidence="1" type="ORF">V474_08465</name>
</gene>
<name>A0A0J7Y6F7_9SPHN</name>
<dbReference type="OrthoDB" id="9806511at2"/>
<evidence type="ECO:0008006" key="3">
    <source>
        <dbReference type="Google" id="ProtNLM"/>
    </source>
</evidence>
<dbReference type="Pfam" id="PF09981">
    <property type="entry name" value="DUF2218"/>
    <property type="match status" value="1"/>
</dbReference>
<proteinExistence type="predicted"/>
<accession>A0A0J7Y6F7</accession>
<dbReference type="Proteomes" id="UP000052268">
    <property type="component" value="Unassembled WGS sequence"/>
</dbReference>
<keyword evidence="2" id="KW-1185">Reference proteome</keyword>
<dbReference type="PIRSF" id="PIRSF028291">
    <property type="entry name" value="UCP028291"/>
    <property type="match status" value="1"/>
</dbReference>
<dbReference type="EMBL" id="JACU01000002">
    <property type="protein sequence ID" value="KMS59237.1"/>
    <property type="molecule type" value="Genomic_DNA"/>
</dbReference>
<organism evidence="1 2">
    <name type="scientific">Novosphingobium barchaimii LL02</name>
    <dbReference type="NCBI Taxonomy" id="1114963"/>
    <lineage>
        <taxon>Bacteria</taxon>
        <taxon>Pseudomonadati</taxon>
        <taxon>Pseudomonadota</taxon>
        <taxon>Alphaproteobacteria</taxon>
        <taxon>Sphingomonadales</taxon>
        <taxon>Sphingomonadaceae</taxon>
        <taxon>Novosphingobium</taxon>
    </lineage>
</organism>
<reference evidence="1 2" key="1">
    <citation type="journal article" date="2015" name="G3 (Bethesda)">
        <title>Insights into Ongoing Evolution of the Hexachlorocyclohexane Catabolic Pathway from Comparative Genomics of Ten Sphingomonadaceae Strains.</title>
        <authorList>
            <person name="Pearce S.L."/>
            <person name="Oakeshott J.G."/>
            <person name="Pandey G."/>
        </authorList>
    </citation>
    <scope>NUCLEOTIDE SEQUENCE [LARGE SCALE GENOMIC DNA]</scope>
    <source>
        <strain evidence="1 2">LL02</strain>
    </source>
</reference>